<dbReference type="EMBL" id="JACAZI010000012">
    <property type="protein sequence ID" value="KAF7347145.1"/>
    <property type="molecule type" value="Genomic_DNA"/>
</dbReference>
<evidence type="ECO:0000256" key="9">
    <source>
        <dbReference type="PROSITE-ProRule" id="PRU00042"/>
    </source>
</evidence>
<feature type="domain" description="C2H2-type" evidence="11">
    <location>
        <begin position="214"/>
        <end position="244"/>
    </location>
</feature>
<feature type="compositionally biased region" description="Polar residues" evidence="10">
    <location>
        <begin position="192"/>
        <end position="206"/>
    </location>
</feature>
<evidence type="ECO:0000313" key="13">
    <source>
        <dbReference type="Proteomes" id="UP000620124"/>
    </source>
</evidence>
<evidence type="ECO:0000256" key="10">
    <source>
        <dbReference type="SAM" id="MobiDB-lite"/>
    </source>
</evidence>
<organism evidence="12 13">
    <name type="scientific">Mycena venus</name>
    <dbReference type="NCBI Taxonomy" id="2733690"/>
    <lineage>
        <taxon>Eukaryota</taxon>
        <taxon>Fungi</taxon>
        <taxon>Dikarya</taxon>
        <taxon>Basidiomycota</taxon>
        <taxon>Agaricomycotina</taxon>
        <taxon>Agaricomycetes</taxon>
        <taxon>Agaricomycetidae</taxon>
        <taxon>Agaricales</taxon>
        <taxon>Marasmiineae</taxon>
        <taxon>Mycenaceae</taxon>
        <taxon>Mycena</taxon>
    </lineage>
</organism>
<feature type="domain" description="C2H2-type" evidence="11">
    <location>
        <begin position="245"/>
        <end position="274"/>
    </location>
</feature>
<feature type="compositionally biased region" description="Polar residues" evidence="10">
    <location>
        <begin position="336"/>
        <end position="353"/>
    </location>
</feature>
<name>A0A8H6XSA3_9AGAR</name>
<dbReference type="PROSITE" id="PS50157">
    <property type="entry name" value="ZINC_FINGER_C2H2_2"/>
    <property type="match status" value="2"/>
</dbReference>
<feature type="region of interest" description="Disordered" evidence="10">
    <location>
        <begin position="326"/>
        <end position="374"/>
    </location>
</feature>
<sequence>MAEPRELRQMDNLDIEKTRDDEQVEKTSGTGQELQPEDAEGPASKGPEALENTSVPPLRPLTRSLTGRASKPRARDDSWYQPPPKKSRKKAATGSSSKSPRKRTIDEVESEEPLHESPPALVAPESQPSVPPLNTTQAVFVDASGDPLAVPSSSLALIDVRARARTNLPVPVPNLIKKSRGRRVPVVASPANAGSSTNGINANGSSEEANKRLHVCKVEGCGKCFHRGEHLKRHIRSIHTHEKPFPCTFPSCHKFFNRHDNLLQHVKVHRNGSGNSNSQDEDADEDDVDAEGEADASPPPSPAHSSSLDHVARVASQIVLQQQHSITYPTLGAPPTMSSFRPTSSYAAVSSLRTELPDSPSKADAQQREGGGRA</sequence>
<keyword evidence="4 9" id="KW-0863">Zinc-finger</keyword>
<proteinExistence type="predicted"/>
<dbReference type="InterPro" id="IPR036236">
    <property type="entry name" value="Znf_C2H2_sf"/>
</dbReference>
<dbReference type="GO" id="GO:0000978">
    <property type="term" value="F:RNA polymerase II cis-regulatory region sequence-specific DNA binding"/>
    <property type="evidence" value="ECO:0007669"/>
    <property type="project" value="TreeGrafter"/>
</dbReference>
<dbReference type="SUPFAM" id="SSF57667">
    <property type="entry name" value="beta-beta-alpha zinc fingers"/>
    <property type="match status" value="2"/>
</dbReference>
<feature type="region of interest" description="Disordered" evidence="10">
    <location>
        <begin position="269"/>
        <end position="308"/>
    </location>
</feature>
<evidence type="ECO:0000256" key="8">
    <source>
        <dbReference type="ARBA" id="ARBA00023242"/>
    </source>
</evidence>
<keyword evidence="13" id="KW-1185">Reference proteome</keyword>
<protein>
    <recommendedName>
        <fullName evidence="11">C2H2-type domain-containing protein</fullName>
    </recommendedName>
</protein>
<evidence type="ECO:0000256" key="4">
    <source>
        <dbReference type="ARBA" id="ARBA00022771"/>
    </source>
</evidence>
<dbReference type="Proteomes" id="UP000620124">
    <property type="component" value="Unassembled WGS sequence"/>
</dbReference>
<comment type="subcellular location">
    <subcellularLocation>
        <location evidence="1">Nucleus</location>
    </subcellularLocation>
</comment>
<dbReference type="GO" id="GO:0005634">
    <property type="term" value="C:nucleus"/>
    <property type="evidence" value="ECO:0007669"/>
    <property type="project" value="UniProtKB-SubCell"/>
</dbReference>
<feature type="region of interest" description="Disordered" evidence="10">
    <location>
        <begin position="1"/>
        <end position="131"/>
    </location>
</feature>
<keyword evidence="2" id="KW-0479">Metal-binding</keyword>
<evidence type="ECO:0000256" key="2">
    <source>
        <dbReference type="ARBA" id="ARBA00022723"/>
    </source>
</evidence>
<evidence type="ECO:0000313" key="12">
    <source>
        <dbReference type="EMBL" id="KAF7347145.1"/>
    </source>
</evidence>
<evidence type="ECO:0000256" key="6">
    <source>
        <dbReference type="ARBA" id="ARBA00023015"/>
    </source>
</evidence>
<feature type="compositionally biased region" description="Basic and acidic residues" evidence="10">
    <location>
        <begin position="1"/>
        <end position="25"/>
    </location>
</feature>
<gene>
    <name evidence="12" type="ORF">MVEN_01468900</name>
</gene>
<feature type="compositionally biased region" description="Acidic residues" evidence="10">
    <location>
        <begin position="279"/>
        <end position="294"/>
    </location>
</feature>
<dbReference type="Gene3D" id="3.30.160.60">
    <property type="entry name" value="Classic Zinc Finger"/>
    <property type="match status" value="2"/>
</dbReference>
<reference evidence="12" key="1">
    <citation type="submission" date="2020-05" db="EMBL/GenBank/DDBJ databases">
        <title>Mycena genomes resolve the evolution of fungal bioluminescence.</title>
        <authorList>
            <person name="Tsai I.J."/>
        </authorList>
    </citation>
    <scope>NUCLEOTIDE SEQUENCE</scope>
    <source>
        <strain evidence="12">CCC161011</strain>
    </source>
</reference>
<dbReference type="SMART" id="SM00355">
    <property type="entry name" value="ZnF_C2H2"/>
    <property type="match status" value="2"/>
</dbReference>
<evidence type="ECO:0000256" key="3">
    <source>
        <dbReference type="ARBA" id="ARBA00022737"/>
    </source>
</evidence>
<keyword evidence="8" id="KW-0539">Nucleus</keyword>
<dbReference type="GO" id="GO:0008270">
    <property type="term" value="F:zinc ion binding"/>
    <property type="evidence" value="ECO:0007669"/>
    <property type="project" value="UniProtKB-KW"/>
</dbReference>
<dbReference type="PANTHER" id="PTHR47428">
    <property type="entry name" value="REGULATORY PROTEIN MIG1-RELATED"/>
    <property type="match status" value="1"/>
</dbReference>
<dbReference type="Pfam" id="PF00096">
    <property type="entry name" value="zf-C2H2"/>
    <property type="match status" value="1"/>
</dbReference>
<dbReference type="InterPro" id="IPR051007">
    <property type="entry name" value="creA/MIG_C2H2-ZnF"/>
</dbReference>
<evidence type="ECO:0000256" key="7">
    <source>
        <dbReference type="ARBA" id="ARBA00023163"/>
    </source>
</evidence>
<dbReference type="PROSITE" id="PS00028">
    <property type="entry name" value="ZINC_FINGER_C2H2_1"/>
    <property type="match status" value="2"/>
</dbReference>
<dbReference type="InterPro" id="IPR013087">
    <property type="entry name" value="Znf_C2H2_type"/>
</dbReference>
<evidence type="ECO:0000256" key="1">
    <source>
        <dbReference type="ARBA" id="ARBA00004123"/>
    </source>
</evidence>
<keyword evidence="6" id="KW-0805">Transcription regulation</keyword>
<dbReference type="AlphaFoldDB" id="A0A8H6XSA3"/>
<feature type="region of interest" description="Disordered" evidence="10">
    <location>
        <begin position="181"/>
        <end position="206"/>
    </location>
</feature>
<feature type="compositionally biased region" description="Basic and acidic residues" evidence="10">
    <location>
        <begin position="365"/>
        <end position="374"/>
    </location>
</feature>
<keyword evidence="7" id="KW-0804">Transcription</keyword>
<accession>A0A8H6XSA3</accession>
<evidence type="ECO:0000256" key="5">
    <source>
        <dbReference type="ARBA" id="ARBA00022833"/>
    </source>
</evidence>
<dbReference type="OrthoDB" id="6365676at2759"/>
<evidence type="ECO:0000259" key="11">
    <source>
        <dbReference type="PROSITE" id="PS50157"/>
    </source>
</evidence>
<keyword evidence="5" id="KW-0862">Zinc</keyword>
<keyword evidence="3" id="KW-0677">Repeat</keyword>
<dbReference type="GO" id="GO:0000433">
    <property type="term" value="P:carbon catabolite repression of transcription from RNA polymerase II promoter by glucose"/>
    <property type="evidence" value="ECO:0007669"/>
    <property type="project" value="TreeGrafter"/>
</dbReference>
<dbReference type="PANTHER" id="PTHR47428:SF2">
    <property type="entry name" value="ZINC FINGER PROTEIN RSV1"/>
    <property type="match status" value="1"/>
</dbReference>
<comment type="caution">
    <text evidence="12">The sequence shown here is derived from an EMBL/GenBank/DDBJ whole genome shotgun (WGS) entry which is preliminary data.</text>
</comment>
<dbReference type="GO" id="GO:0005737">
    <property type="term" value="C:cytoplasm"/>
    <property type="evidence" value="ECO:0007669"/>
    <property type="project" value="TreeGrafter"/>
</dbReference>